<sequence length="85" mass="9654">MEIFFSSRAWVGDPTPARFWEGRRLGRAPSFAYTKPQTTSNEQYHTHLDILLFLSFSSAPTPATLSSLFSLLSSPPSNDFDEIRR</sequence>
<reference evidence="1 2" key="1">
    <citation type="submission" date="2024-01" db="EMBL/GenBank/DDBJ databases">
        <title>Genome assemblies of Stephania.</title>
        <authorList>
            <person name="Yang L."/>
        </authorList>
    </citation>
    <scope>NUCLEOTIDE SEQUENCE [LARGE SCALE GENOMIC DNA]</scope>
    <source>
        <strain evidence="1">JXDWG</strain>
        <tissue evidence="1">Leaf</tissue>
    </source>
</reference>
<comment type="caution">
    <text evidence="1">The sequence shown here is derived from an EMBL/GenBank/DDBJ whole genome shotgun (WGS) entry which is preliminary data.</text>
</comment>
<protein>
    <submittedName>
        <fullName evidence="1">Uncharacterized protein</fullName>
    </submittedName>
</protein>
<evidence type="ECO:0000313" key="2">
    <source>
        <dbReference type="Proteomes" id="UP001419268"/>
    </source>
</evidence>
<keyword evidence="2" id="KW-1185">Reference proteome</keyword>
<gene>
    <name evidence="1" type="ORF">Scep_009297</name>
</gene>
<accession>A0AAP0PG52</accession>
<name>A0AAP0PG52_9MAGN</name>
<proteinExistence type="predicted"/>
<organism evidence="1 2">
    <name type="scientific">Stephania cephalantha</name>
    <dbReference type="NCBI Taxonomy" id="152367"/>
    <lineage>
        <taxon>Eukaryota</taxon>
        <taxon>Viridiplantae</taxon>
        <taxon>Streptophyta</taxon>
        <taxon>Embryophyta</taxon>
        <taxon>Tracheophyta</taxon>
        <taxon>Spermatophyta</taxon>
        <taxon>Magnoliopsida</taxon>
        <taxon>Ranunculales</taxon>
        <taxon>Menispermaceae</taxon>
        <taxon>Menispermoideae</taxon>
        <taxon>Cissampelideae</taxon>
        <taxon>Stephania</taxon>
    </lineage>
</organism>
<dbReference type="Proteomes" id="UP001419268">
    <property type="component" value="Unassembled WGS sequence"/>
</dbReference>
<evidence type="ECO:0000313" key="1">
    <source>
        <dbReference type="EMBL" id="KAK9139616.1"/>
    </source>
</evidence>
<dbReference type="AlphaFoldDB" id="A0AAP0PG52"/>
<dbReference type="EMBL" id="JBBNAG010000004">
    <property type="protein sequence ID" value="KAK9139616.1"/>
    <property type="molecule type" value="Genomic_DNA"/>
</dbReference>